<dbReference type="PANTHER" id="PTHR46553:SF3">
    <property type="entry name" value="ADENINE NUCLEOTIDE ALPHA HYDROLASES-LIKE SUPERFAMILY PROTEIN"/>
    <property type="match status" value="1"/>
</dbReference>
<evidence type="ECO:0000256" key="1">
    <source>
        <dbReference type="SAM" id="MobiDB-lite"/>
    </source>
</evidence>
<feature type="region of interest" description="Disordered" evidence="1">
    <location>
        <begin position="350"/>
        <end position="369"/>
    </location>
</feature>
<gene>
    <name evidence="3" type="ORF">EJC51_04555</name>
</gene>
<keyword evidence="4" id="KW-1185">Reference proteome</keyword>
<dbReference type="Proteomes" id="UP000280197">
    <property type="component" value="Chromosome"/>
</dbReference>
<dbReference type="PANTHER" id="PTHR46553">
    <property type="entry name" value="ADENINE NUCLEOTIDE ALPHA HYDROLASES-LIKE SUPERFAMILY PROTEIN"/>
    <property type="match status" value="1"/>
</dbReference>
<accession>A0A3S9HTF5</accession>
<dbReference type="EMBL" id="CP034463">
    <property type="protein sequence ID" value="AZP15432.1"/>
    <property type="molecule type" value="Genomic_DNA"/>
</dbReference>
<evidence type="ECO:0000313" key="3">
    <source>
        <dbReference type="EMBL" id="AZP15432.1"/>
    </source>
</evidence>
<dbReference type="AlphaFoldDB" id="A0A3S9HTF5"/>
<dbReference type="CDD" id="cd00293">
    <property type="entry name" value="USP-like"/>
    <property type="match status" value="1"/>
</dbReference>
<proteinExistence type="predicted"/>
<evidence type="ECO:0000313" key="4">
    <source>
        <dbReference type="Proteomes" id="UP000280197"/>
    </source>
</evidence>
<feature type="compositionally biased region" description="Polar residues" evidence="1">
    <location>
        <begin position="168"/>
        <end position="179"/>
    </location>
</feature>
<dbReference type="InterPro" id="IPR006016">
    <property type="entry name" value="UspA"/>
</dbReference>
<name>A0A3S9HTF5_9ACTN</name>
<reference evidence="3 4" key="1">
    <citation type="submission" date="2018-12" db="EMBL/GenBank/DDBJ databases">
        <authorList>
            <person name="Li K."/>
        </authorList>
    </citation>
    <scope>NUCLEOTIDE SEQUENCE [LARGE SCALE GENOMIC DNA]</scope>
    <source>
        <strain evidence="4">CR22</strain>
    </source>
</reference>
<dbReference type="Pfam" id="PF00582">
    <property type="entry name" value="Usp"/>
    <property type="match status" value="1"/>
</dbReference>
<dbReference type="SUPFAM" id="SSF52402">
    <property type="entry name" value="Adenine nucleotide alpha hydrolases-like"/>
    <property type="match status" value="1"/>
</dbReference>
<protein>
    <submittedName>
        <fullName evidence="3">Universal stress protein</fullName>
    </submittedName>
</protein>
<dbReference type="Gene3D" id="3.40.50.620">
    <property type="entry name" value="HUPs"/>
    <property type="match status" value="1"/>
</dbReference>
<dbReference type="KEGG" id="saqu:EJC51_04555"/>
<feature type="region of interest" description="Disordered" evidence="1">
    <location>
        <begin position="86"/>
        <end position="108"/>
    </location>
</feature>
<organism evidence="3 4">
    <name type="scientific">Streptomyces aquilus</name>
    <dbReference type="NCBI Taxonomy" id="2548456"/>
    <lineage>
        <taxon>Bacteria</taxon>
        <taxon>Bacillati</taxon>
        <taxon>Actinomycetota</taxon>
        <taxon>Actinomycetes</taxon>
        <taxon>Kitasatosporales</taxon>
        <taxon>Streptomycetaceae</taxon>
        <taxon>Streptomyces</taxon>
    </lineage>
</organism>
<dbReference type="InterPro" id="IPR014729">
    <property type="entry name" value="Rossmann-like_a/b/a_fold"/>
</dbReference>
<evidence type="ECO:0000259" key="2">
    <source>
        <dbReference type="Pfam" id="PF00582"/>
    </source>
</evidence>
<sequence length="369" mass="38385">MLRRPHRHRPPREDILAQGTAFGRSGGRTWVVGHVPVSTALPPAGTSPPAGLRLLAGVGARKAWPTRGTIPGSAAVRHRPARVMPQLRRSHRPGPPCPATGPNGPWRGAASRATLAVEAEANRGQLEPEHAPAFSTPDVDLFGAWNLAVSNDTIATTITGLLIAGERTSGTKCSTSSPDHPQVHRRGRGHREGTSEEGVMTEHSAGNSIVVGIDGSEASRAALRWATRQAHALHADVIAVHAWEPAGNGFAPYAPASVRPSVPEQRARAARLLASTVREVSGPRIDDAVRVVVVEGAPARVLTQQASGALLLALGRTAHAEHGLPAMGAVGRACLRQATVPVVTVPATGRPAPAARAAETAPRATRGTP</sequence>
<feature type="region of interest" description="Disordered" evidence="1">
    <location>
        <begin position="168"/>
        <end position="200"/>
    </location>
</feature>
<feature type="domain" description="UspA" evidence="2">
    <location>
        <begin position="208"/>
        <end position="346"/>
    </location>
</feature>